<evidence type="ECO:0000313" key="2">
    <source>
        <dbReference type="EMBL" id="MPC61847.1"/>
    </source>
</evidence>
<dbReference type="AlphaFoldDB" id="A0A5B7GXG4"/>
<name>A0A5B7GXG4_PORTR</name>
<reference evidence="2 3" key="1">
    <citation type="submission" date="2019-05" db="EMBL/GenBank/DDBJ databases">
        <title>Another draft genome of Portunus trituberculatus and its Hox gene families provides insights of decapod evolution.</title>
        <authorList>
            <person name="Jeong J.-H."/>
            <person name="Song I."/>
            <person name="Kim S."/>
            <person name="Choi T."/>
            <person name="Kim D."/>
            <person name="Ryu S."/>
            <person name="Kim W."/>
        </authorList>
    </citation>
    <scope>NUCLEOTIDE SEQUENCE [LARGE SCALE GENOMIC DNA]</scope>
    <source>
        <tissue evidence="2">Muscle</tissue>
    </source>
</reference>
<feature type="region of interest" description="Disordered" evidence="1">
    <location>
        <begin position="31"/>
        <end position="50"/>
    </location>
</feature>
<evidence type="ECO:0000256" key="1">
    <source>
        <dbReference type="SAM" id="MobiDB-lite"/>
    </source>
</evidence>
<accession>A0A5B7GXG4</accession>
<proteinExistence type="predicted"/>
<protein>
    <submittedName>
        <fullName evidence="2">Uncharacterized protein</fullName>
    </submittedName>
</protein>
<organism evidence="2 3">
    <name type="scientific">Portunus trituberculatus</name>
    <name type="common">Swimming crab</name>
    <name type="synonym">Neptunus trituberculatus</name>
    <dbReference type="NCBI Taxonomy" id="210409"/>
    <lineage>
        <taxon>Eukaryota</taxon>
        <taxon>Metazoa</taxon>
        <taxon>Ecdysozoa</taxon>
        <taxon>Arthropoda</taxon>
        <taxon>Crustacea</taxon>
        <taxon>Multicrustacea</taxon>
        <taxon>Malacostraca</taxon>
        <taxon>Eumalacostraca</taxon>
        <taxon>Eucarida</taxon>
        <taxon>Decapoda</taxon>
        <taxon>Pleocyemata</taxon>
        <taxon>Brachyura</taxon>
        <taxon>Eubrachyura</taxon>
        <taxon>Portunoidea</taxon>
        <taxon>Portunidae</taxon>
        <taxon>Portuninae</taxon>
        <taxon>Portunus</taxon>
    </lineage>
</organism>
<dbReference type="Proteomes" id="UP000324222">
    <property type="component" value="Unassembled WGS sequence"/>
</dbReference>
<gene>
    <name evidence="2" type="ORF">E2C01_055924</name>
</gene>
<evidence type="ECO:0000313" key="3">
    <source>
        <dbReference type="Proteomes" id="UP000324222"/>
    </source>
</evidence>
<keyword evidence="3" id="KW-1185">Reference proteome</keyword>
<sequence>MSKLVMLLATRDSRGPAPGPPEHVLAGVTHLPTTTPLPATTPTAPSHPAHFPPLDSVCEARVNQCVNSDAVRRVTRY</sequence>
<dbReference type="EMBL" id="VSRR010019010">
    <property type="protein sequence ID" value="MPC61847.1"/>
    <property type="molecule type" value="Genomic_DNA"/>
</dbReference>
<comment type="caution">
    <text evidence="2">The sequence shown here is derived from an EMBL/GenBank/DDBJ whole genome shotgun (WGS) entry which is preliminary data.</text>
</comment>